<dbReference type="OrthoDB" id="6208912at2"/>
<dbReference type="Gene3D" id="2.40.10.220">
    <property type="entry name" value="predicted glycosyltransferase like domains"/>
    <property type="match status" value="2"/>
</dbReference>
<keyword evidence="3" id="KW-1185">Reference proteome</keyword>
<dbReference type="Proteomes" id="UP000269041">
    <property type="component" value="Unassembled WGS sequence"/>
</dbReference>
<dbReference type="Pfam" id="PF07238">
    <property type="entry name" value="PilZ"/>
    <property type="match status" value="2"/>
</dbReference>
<proteinExistence type="predicted"/>
<evidence type="ECO:0000313" key="3">
    <source>
        <dbReference type="Proteomes" id="UP000269041"/>
    </source>
</evidence>
<sequence>MEQTEILSLAERLIPAYHSDDFDFLLSQITEGEPPSVKLLVKMELNRVMVPCSKVVDLRGRVNGECREYELDGIKHWLDDVAFNTYQKNVRKFGGYTEGVWEALSNTHNNFRVMKKRGQLHGDETAEKSSIFDVETIKLGYDLKRRENRLKISSQIEFKVNNDLVHATTIDLSPSGAKFKVPSAFDYKSGETISVRFVELIKESELEELKAPIQYRIVGVDESYDNDSVKFLRLLKLEESNVVEQLIESKLNSDNQRNRHDTQDKVIRARSRGYEHTFLKHTCNLPLFFSGSELKLALMTENNQPIWQYWHDERNQQALTSLFNPQRLKYLIRSEAQDKSHIFYSFTHVHQDKTLFFSMMLPEAKSEVRQLFCHVGAKKDSWRVLRIHMFELSKEECAELAKHSSELTLDASTLTHCGILQEISTEMSNDDYLLTPKPKLPSSSINSFRHARNPTNNPICIYYDAKSRRKEPRFQFRSPLILTDVNNQTHAGVTLDISKRGISIALTSPSTLKAGETCSVNFTELDKHDKNSALSKVPYKVIRISPGGKRLQLVILEDSHTMKNIAFFGSLIEHNQDKLNSITEVLPSNELLEGLHDILLDKVISAPIFVEKPTRTLKPRIIGVNFPLPPYLVLLAKLGKEDKFSLEPIYKGHTNTLLAQPMKHIDDAQPQFHEIYLAITLFGNRIHSYESKLIGEFESIKERIDFIKNAQSLGNFYAIRICCAPVFEPMSALLQEDITELAPINMHHARTLEKEISGIVGYNEIIDITEEVTLRLELPNE</sequence>
<feature type="domain" description="PilZ" evidence="1">
    <location>
        <begin position="144"/>
        <end position="245"/>
    </location>
</feature>
<reference evidence="2 3" key="1">
    <citation type="submission" date="2018-12" db="EMBL/GenBank/DDBJ databases">
        <title>Genomic taxonomy of the Vibrionaceae family.</title>
        <authorList>
            <person name="Gomez-Gil B."/>
            <person name="Enciso-Ibarra K."/>
        </authorList>
    </citation>
    <scope>NUCLEOTIDE SEQUENCE [LARGE SCALE GENOMIC DNA]</scope>
    <source>
        <strain evidence="2 3">CAIM 594</strain>
    </source>
</reference>
<dbReference type="EMBL" id="RSFA01000064">
    <property type="protein sequence ID" value="RSD30504.1"/>
    <property type="molecule type" value="Genomic_DNA"/>
</dbReference>
<dbReference type="AlphaFoldDB" id="A0A427U1G8"/>
<evidence type="ECO:0000259" key="1">
    <source>
        <dbReference type="Pfam" id="PF07238"/>
    </source>
</evidence>
<dbReference type="RefSeq" id="WP_125322290.1">
    <property type="nucleotide sequence ID" value="NZ_AP024889.1"/>
</dbReference>
<dbReference type="SUPFAM" id="SSF141371">
    <property type="entry name" value="PilZ domain-like"/>
    <property type="match status" value="2"/>
</dbReference>
<dbReference type="GO" id="GO:0035438">
    <property type="term" value="F:cyclic-di-GMP binding"/>
    <property type="evidence" value="ECO:0007669"/>
    <property type="project" value="InterPro"/>
</dbReference>
<name>A0A427U1G8_9VIBR</name>
<dbReference type="InterPro" id="IPR009875">
    <property type="entry name" value="PilZ_domain"/>
</dbReference>
<accession>A0A427U1G8</accession>
<feature type="domain" description="PilZ" evidence="1">
    <location>
        <begin position="468"/>
        <end position="553"/>
    </location>
</feature>
<organism evidence="2 3">
    <name type="scientific">Vibrio pectenicida</name>
    <dbReference type="NCBI Taxonomy" id="62763"/>
    <lineage>
        <taxon>Bacteria</taxon>
        <taxon>Pseudomonadati</taxon>
        <taxon>Pseudomonadota</taxon>
        <taxon>Gammaproteobacteria</taxon>
        <taxon>Vibrionales</taxon>
        <taxon>Vibrionaceae</taxon>
        <taxon>Vibrio</taxon>
    </lineage>
</organism>
<protein>
    <submittedName>
        <fullName evidence="2">PilZ domain-containing protein</fullName>
    </submittedName>
</protein>
<comment type="caution">
    <text evidence="2">The sequence shown here is derived from an EMBL/GenBank/DDBJ whole genome shotgun (WGS) entry which is preliminary data.</text>
</comment>
<gene>
    <name evidence="2" type="ORF">EJA03_13595</name>
</gene>
<evidence type="ECO:0000313" key="2">
    <source>
        <dbReference type="EMBL" id="RSD30504.1"/>
    </source>
</evidence>